<organism evidence="2 3">
    <name type="scientific">Eumeta variegata</name>
    <name type="common">Bagworm moth</name>
    <name type="synonym">Eumeta japonica</name>
    <dbReference type="NCBI Taxonomy" id="151549"/>
    <lineage>
        <taxon>Eukaryota</taxon>
        <taxon>Metazoa</taxon>
        <taxon>Ecdysozoa</taxon>
        <taxon>Arthropoda</taxon>
        <taxon>Hexapoda</taxon>
        <taxon>Insecta</taxon>
        <taxon>Pterygota</taxon>
        <taxon>Neoptera</taxon>
        <taxon>Endopterygota</taxon>
        <taxon>Lepidoptera</taxon>
        <taxon>Glossata</taxon>
        <taxon>Ditrysia</taxon>
        <taxon>Tineoidea</taxon>
        <taxon>Psychidae</taxon>
        <taxon>Oiketicinae</taxon>
        <taxon>Eumeta</taxon>
    </lineage>
</organism>
<comment type="caution">
    <text evidence="2">The sequence shown here is derived from an EMBL/GenBank/DDBJ whole genome shotgun (WGS) entry which is preliminary data.</text>
</comment>
<feature type="compositionally biased region" description="Polar residues" evidence="1">
    <location>
        <begin position="25"/>
        <end position="35"/>
    </location>
</feature>
<gene>
    <name evidence="2" type="ORF">EVAR_18860_1</name>
</gene>
<protein>
    <submittedName>
        <fullName evidence="2">Uncharacterized protein</fullName>
    </submittedName>
</protein>
<keyword evidence="3" id="KW-1185">Reference proteome</keyword>
<evidence type="ECO:0000256" key="1">
    <source>
        <dbReference type="SAM" id="MobiDB-lite"/>
    </source>
</evidence>
<sequence length="118" mass="12870">MRPARGLRQEAAGGGGGRPRVTRANNRSVASTRQSAGGDVRARRVAGDRQPGLYFIHTLYCWNINWLARPRRKGKLNGASASPSFDQGGERFFFSALNVPSYMAPRASALLALRLGRL</sequence>
<proteinExistence type="predicted"/>
<name>A0A4C1ULN5_EUMVA</name>
<reference evidence="2 3" key="1">
    <citation type="journal article" date="2019" name="Commun. Biol.">
        <title>The bagworm genome reveals a unique fibroin gene that provides high tensile strength.</title>
        <authorList>
            <person name="Kono N."/>
            <person name="Nakamura H."/>
            <person name="Ohtoshi R."/>
            <person name="Tomita M."/>
            <person name="Numata K."/>
            <person name="Arakawa K."/>
        </authorList>
    </citation>
    <scope>NUCLEOTIDE SEQUENCE [LARGE SCALE GENOMIC DNA]</scope>
</reference>
<accession>A0A4C1ULN5</accession>
<feature type="region of interest" description="Disordered" evidence="1">
    <location>
        <begin position="1"/>
        <end position="43"/>
    </location>
</feature>
<dbReference type="AlphaFoldDB" id="A0A4C1ULN5"/>
<dbReference type="Proteomes" id="UP000299102">
    <property type="component" value="Unassembled WGS sequence"/>
</dbReference>
<evidence type="ECO:0000313" key="3">
    <source>
        <dbReference type="Proteomes" id="UP000299102"/>
    </source>
</evidence>
<dbReference type="EMBL" id="BGZK01000192">
    <property type="protein sequence ID" value="GBP27383.1"/>
    <property type="molecule type" value="Genomic_DNA"/>
</dbReference>
<evidence type="ECO:0000313" key="2">
    <source>
        <dbReference type="EMBL" id="GBP27383.1"/>
    </source>
</evidence>
<feature type="compositionally biased region" description="Low complexity" evidence="1">
    <location>
        <begin position="1"/>
        <end position="11"/>
    </location>
</feature>